<gene>
    <name evidence="13" type="ORF">EL26_03095</name>
</gene>
<feature type="binding site" evidence="12">
    <location>
        <position position="41"/>
    </location>
    <ligand>
        <name>NAD(+)</name>
        <dbReference type="ChEBI" id="CHEBI:57540"/>
    </ligand>
</feature>
<dbReference type="SUPFAM" id="SSF51735">
    <property type="entry name" value="NAD(P)-binding Rossmann-fold domains"/>
    <property type="match status" value="1"/>
</dbReference>
<dbReference type="GO" id="GO:0006633">
    <property type="term" value="P:fatty acid biosynthetic process"/>
    <property type="evidence" value="ECO:0007669"/>
    <property type="project" value="UniProtKB-KW"/>
</dbReference>
<dbReference type="STRING" id="1157490.EL26_03095"/>
<evidence type="ECO:0000256" key="2">
    <source>
        <dbReference type="ARBA" id="ARBA00009233"/>
    </source>
</evidence>
<evidence type="ECO:0000256" key="11">
    <source>
        <dbReference type="PIRSR" id="PIRSR000094-2"/>
    </source>
</evidence>
<feature type="binding site" evidence="11">
    <location>
        <position position="97"/>
    </location>
    <ligand>
        <name>substrate</name>
    </ligand>
</feature>
<evidence type="ECO:0000256" key="10">
    <source>
        <dbReference type="PIRSR" id="PIRSR000094-1"/>
    </source>
</evidence>
<dbReference type="PANTHER" id="PTHR43159:SF2">
    <property type="entry name" value="ENOYL-[ACYL-CARRIER-PROTEIN] REDUCTASE [NADH], CHLOROPLASTIC"/>
    <property type="match status" value="1"/>
</dbReference>
<evidence type="ECO:0000256" key="1">
    <source>
        <dbReference type="ARBA" id="ARBA00005194"/>
    </source>
</evidence>
<dbReference type="PRINTS" id="PR00081">
    <property type="entry name" value="GDHRDH"/>
</dbReference>
<evidence type="ECO:0000313" key="14">
    <source>
        <dbReference type="Proteomes" id="UP000027931"/>
    </source>
</evidence>
<dbReference type="Pfam" id="PF13561">
    <property type="entry name" value="adh_short_C2"/>
    <property type="match status" value="1"/>
</dbReference>
<evidence type="ECO:0000256" key="9">
    <source>
        <dbReference type="PIRNR" id="PIRNR000094"/>
    </source>
</evidence>
<evidence type="ECO:0000256" key="12">
    <source>
        <dbReference type="PIRSR" id="PIRSR000094-3"/>
    </source>
</evidence>
<dbReference type="RefSeq" id="WP_038084368.1">
    <property type="nucleotide sequence ID" value="NZ_JMIR01000003.1"/>
</dbReference>
<reference evidence="13 14" key="1">
    <citation type="journal article" date="2013" name="Int. J. Syst. Evol. Microbiol.">
        <title>Tumebacillus flagellatus sp. nov., an alpha-amylase/pullulanase-producing bacterium isolated from cassava wastewater.</title>
        <authorList>
            <person name="Wang Q."/>
            <person name="Xie N."/>
            <person name="Qin Y."/>
            <person name="Shen N."/>
            <person name="Zhu J."/>
            <person name="Mi H."/>
            <person name="Huang R."/>
        </authorList>
    </citation>
    <scope>NUCLEOTIDE SEQUENCE [LARGE SCALE GENOMIC DNA]</scope>
    <source>
        <strain evidence="13 14">GST4</strain>
    </source>
</reference>
<evidence type="ECO:0000256" key="8">
    <source>
        <dbReference type="ARBA" id="ARBA00023160"/>
    </source>
</evidence>
<feature type="binding site" evidence="12">
    <location>
        <begin position="20"/>
        <end position="21"/>
    </location>
    <ligand>
        <name>NAD(+)</name>
        <dbReference type="ChEBI" id="CHEBI:57540"/>
    </ligand>
</feature>
<proteinExistence type="inferred from homology"/>
<dbReference type="GO" id="GO:0004318">
    <property type="term" value="F:enoyl-[acyl-carrier-protein] reductase (NADH) activity"/>
    <property type="evidence" value="ECO:0007669"/>
    <property type="project" value="UniProtKB-EC"/>
</dbReference>
<dbReference type="OrthoDB" id="9803628at2"/>
<evidence type="ECO:0000256" key="4">
    <source>
        <dbReference type="ARBA" id="ARBA00022832"/>
    </source>
</evidence>
<dbReference type="NCBIfam" id="NF006369">
    <property type="entry name" value="PRK08594.1"/>
    <property type="match status" value="1"/>
</dbReference>
<dbReference type="Proteomes" id="UP000027931">
    <property type="component" value="Unassembled WGS sequence"/>
</dbReference>
<keyword evidence="7" id="KW-0443">Lipid metabolism</keyword>
<dbReference type="InterPro" id="IPR036291">
    <property type="entry name" value="NAD(P)-bd_dom_sf"/>
</dbReference>
<keyword evidence="3 9" id="KW-0444">Lipid biosynthesis</keyword>
<dbReference type="PIRSF" id="PIRSF000094">
    <property type="entry name" value="Enoyl-ACP_rdct"/>
    <property type="match status" value="1"/>
</dbReference>
<feature type="binding site" evidence="12">
    <location>
        <position position="14"/>
    </location>
    <ligand>
        <name>NAD(+)</name>
        <dbReference type="ChEBI" id="CHEBI:57540"/>
    </ligand>
</feature>
<name>A0A074MFH4_9BACL</name>
<keyword evidence="6 9" id="KW-0520">NAD</keyword>
<feature type="binding site" evidence="12">
    <location>
        <begin position="193"/>
        <end position="197"/>
    </location>
    <ligand>
        <name>NAD(+)</name>
        <dbReference type="ChEBI" id="CHEBI:57540"/>
    </ligand>
</feature>
<feature type="binding site" evidence="12">
    <location>
        <position position="164"/>
    </location>
    <ligand>
        <name>NAD(+)</name>
        <dbReference type="ChEBI" id="CHEBI:57540"/>
    </ligand>
</feature>
<evidence type="ECO:0000256" key="6">
    <source>
        <dbReference type="ARBA" id="ARBA00023027"/>
    </source>
</evidence>
<keyword evidence="14" id="KW-1185">Reference proteome</keyword>
<dbReference type="Gene3D" id="3.40.50.720">
    <property type="entry name" value="NAD(P)-binding Rossmann-like Domain"/>
    <property type="match status" value="1"/>
</dbReference>
<dbReference type="PANTHER" id="PTHR43159">
    <property type="entry name" value="ENOYL-[ACYL-CARRIER-PROTEIN] REDUCTASE"/>
    <property type="match status" value="1"/>
</dbReference>
<dbReference type="AlphaFoldDB" id="A0A074MFH4"/>
<organism evidence="13 14">
    <name type="scientific">Tumebacillus flagellatus</name>
    <dbReference type="NCBI Taxonomy" id="1157490"/>
    <lineage>
        <taxon>Bacteria</taxon>
        <taxon>Bacillati</taxon>
        <taxon>Bacillota</taxon>
        <taxon>Bacilli</taxon>
        <taxon>Bacillales</taxon>
        <taxon>Alicyclobacillaceae</taxon>
        <taxon>Tumebacillus</taxon>
    </lineage>
</organism>
<feature type="active site" description="Proton acceptor" evidence="10">
    <location>
        <position position="157"/>
    </location>
</feature>
<keyword evidence="4" id="KW-0276">Fatty acid metabolism</keyword>
<sequence length="256" mass="27663">MNQLLAGKKFLIMGVANDRSIAWAIAKQLHEAGATLAFSYQGDRLESRVTKLVETTMPGSTMVQVDVTRDEEVASAFALLKEQWGTMDGLVHSLAFAKTEELEGNFVDTSREGYLLAQDISAYSLVSCSRYAKDMMPEGGTIITMTYLGGERVVANYNVMGVAKAALDQSVRYLAADLGQHNIRVNAISAGPINTLAARGVRNFTSILPQVAEKSPLKRNITQEEVAKTALFLASDLSSGITGEIIHVDAGYHIMG</sequence>
<dbReference type="CDD" id="cd05372">
    <property type="entry name" value="ENR_SDR"/>
    <property type="match status" value="1"/>
</dbReference>
<comment type="catalytic activity">
    <reaction evidence="9">
        <text>a 2,3-saturated acyl-[ACP] + NAD(+) = a (2E)-enoyl-[ACP] + NADH + H(+)</text>
        <dbReference type="Rhea" id="RHEA:10240"/>
        <dbReference type="Rhea" id="RHEA-COMP:9925"/>
        <dbReference type="Rhea" id="RHEA-COMP:9926"/>
        <dbReference type="ChEBI" id="CHEBI:15378"/>
        <dbReference type="ChEBI" id="CHEBI:57540"/>
        <dbReference type="ChEBI" id="CHEBI:57945"/>
        <dbReference type="ChEBI" id="CHEBI:78784"/>
        <dbReference type="ChEBI" id="CHEBI:78785"/>
        <dbReference type="EC" id="1.3.1.9"/>
    </reaction>
</comment>
<protein>
    <recommendedName>
        <fullName evidence="9">Enoyl-[acyl-carrier-protein] reductase [NADH]</fullName>
        <ecNumber evidence="9">1.3.1.9</ecNumber>
    </recommendedName>
</protein>
<dbReference type="FunFam" id="3.40.50.720:FF:000054">
    <property type="entry name" value="Enoyl-[acyl-carrier-protein] reductase [NADH]"/>
    <property type="match status" value="1"/>
</dbReference>
<accession>A0A074MFH4</accession>
<dbReference type="FunFam" id="1.10.8.400:FF:000001">
    <property type="entry name" value="Enoyl-[acyl-carrier-protein] reductase [NADH]"/>
    <property type="match status" value="1"/>
</dbReference>
<keyword evidence="8 9" id="KW-0275">Fatty acid biosynthesis</keyword>
<keyword evidence="5 9" id="KW-0560">Oxidoreductase</keyword>
<dbReference type="EC" id="1.3.1.9" evidence="9"/>
<comment type="pathway">
    <text evidence="1">Lipid metabolism; fatty acid biosynthesis.</text>
</comment>
<feature type="binding site" evidence="12">
    <location>
        <position position="94"/>
    </location>
    <ligand>
        <name>NAD(+)</name>
        <dbReference type="ChEBI" id="CHEBI:57540"/>
    </ligand>
</feature>
<feature type="binding site" evidence="12">
    <location>
        <begin position="66"/>
        <end position="67"/>
    </location>
    <ligand>
        <name>NAD(+)</name>
        <dbReference type="ChEBI" id="CHEBI:57540"/>
    </ligand>
</feature>
<dbReference type="InterPro" id="IPR014358">
    <property type="entry name" value="Enoyl-ACP_Rdtase_NADH"/>
</dbReference>
<dbReference type="EMBL" id="JMIR01000003">
    <property type="protein sequence ID" value="KEO84522.1"/>
    <property type="molecule type" value="Genomic_DNA"/>
</dbReference>
<evidence type="ECO:0000256" key="3">
    <source>
        <dbReference type="ARBA" id="ARBA00022516"/>
    </source>
</evidence>
<evidence type="ECO:0000256" key="7">
    <source>
        <dbReference type="ARBA" id="ARBA00023098"/>
    </source>
</evidence>
<comment type="similarity">
    <text evidence="2 9">Belongs to the short-chain dehydrogenases/reductases (SDR) family. FabI subfamily.</text>
</comment>
<dbReference type="Gene3D" id="1.10.8.400">
    <property type="entry name" value="Enoyl acyl carrier protein reductase"/>
    <property type="match status" value="1"/>
</dbReference>
<dbReference type="eggNOG" id="COG0623">
    <property type="taxonomic scope" value="Bacteria"/>
</dbReference>
<comment type="caution">
    <text evidence="13">The sequence shown here is derived from an EMBL/GenBank/DDBJ whole genome shotgun (WGS) entry which is preliminary data.</text>
</comment>
<evidence type="ECO:0000313" key="13">
    <source>
        <dbReference type="EMBL" id="KEO84522.1"/>
    </source>
</evidence>
<feature type="active site" description="Proton acceptor" evidence="10">
    <location>
        <position position="147"/>
    </location>
</feature>
<dbReference type="InterPro" id="IPR002347">
    <property type="entry name" value="SDR_fam"/>
</dbReference>
<evidence type="ECO:0000256" key="5">
    <source>
        <dbReference type="ARBA" id="ARBA00023002"/>
    </source>
</evidence>